<comment type="caution">
    <text evidence="2">The sequence shown here is derived from an EMBL/GenBank/DDBJ whole genome shotgun (WGS) entry which is preliminary data.</text>
</comment>
<sequence length="351" mass="34580">MSTAGPTNSLVDVPGLRVGHRTLDDRGRLTGVTVVSTGPDGAVAGVDVRGGGPGTRETDALDPRNLVDRVHAVVLSGGSALGLGTADGVAGALLADGIGWPIDTGVQSGVVPIVPAAIVFDLGRGGAWDGYPRPEDGAAALRAATDSAVPQGNVGAGTGAKAGPLKGGVGSASVVLPGGGTVAALVVCNAVGSPVDPATGELYAVRSGVALPGEFAVRRPDDADVTAAQSAYAPPTQGPGQATTLAVVATDIRLSKAQCAKFAGVAHDGMARALRPVHSMFDGDTVFGLSTCARETPDAVGLVQLMEAGADCVTRAIAHAVLAAEPVDRSSDGGVALPSWRSLYPSGVGQP</sequence>
<protein>
    <submittedName>
        <fullName evidence="2">P1 family peptidase</fullName>
    </submittedName>
</protein>
<accession>A0A967AYJ5</accession>
<dbReference type="InterPro" id="IPR016117">
    <property type="entry name" value="ArgJ-like_dom_sf"/>
</dbReference>
<dbReference type="PANTHER" id="PTHR36512:SF3">
    <property type="entry name" value="BLR5678 PROTEIN"/>
    <property type="match status" value="1"/>
</dbReference>
<dbReference type="Proteomes" id="UP000744769">
    <property type="component" value="Unassembled WGS sequence"/>
</dbReference>
<keyword evidence="3" id="KW-1185">Reference proteome</keyword>
<dbReference type="RefSeq" id="WP_166193069.1">
    <property type="nucleotide sequence ID" value="NZ_JAAOIV010000002.1"/>
</dbReference>
<evidence type="ECO:0000256" key="1">
    <source>
        <dbReference type="ARBA" id="ARBA00007068"/>
    </source>
</evidence>
<dbReference type="PANTHER" id="PTHR36512">
    <property type="entry name" value="D-AMINOPEPTIDASE"/>
    <property type="match status" value="1"/>
</dbReference>
<dbReference type="SUPFAM" id="SSF56266">
    <property type="entry name" value="DmpA/ArgJ-like"/>
    <property type="match status" value="1"/>
</dbReference>
<dbReference type="Pfam" id="PF03576">
    <property type="entry name" value="Peptidase_S58"/>
    <property type="match status" value="1"/>
</dbReference>
<organism evidence="2 3">
    <name type="scientific">Metallococcus carri</name>
    <dbReference type="NCBI Taxonomy" id="1656884"/>
    <lineage>
        <taxon>Bacteria</taxon>
        <taxon>Bacillati</taxon>
        <taxon>Actinomycetota</taxon>
        <taxon>Actinomycetes</taxon>
        <taxon>Micrococcales</taxon>
        <taxon>Dermacoccaceae</taxon>
        <taxon>Metallococcus</taxon>
    </lineage>
</organism>
<dbReference type="InterPro" id="IPR005321">
    <property type="entry name" value="Peptidase_S58_DmpA"/>
</dbReference>
<dbReference type="GO" id="GO:0004177">
    <property type="term" value="F:aminopeptidase activity"/>
    <property type="evidence" value="ECO:0007669"/>
    <property type="project" value="TreeGrafter"/>
</dbReference>
<proteinExistence type="inferred from homology"/>
<evidence type="ECO:0000313" key="3">
    <source>
        <dbReference type="Proteomes" id="UP000744769"/>
    </source>
</evidence>
<name>A0A967AYJ5_9MICO</name>
<evidence type="ECO:0000313" key="2">
    <source>
        <dbReference type="EMBL" id="NHN54787.1"/>
    </source>
</evidence>
<dbReference type="EMBL" id="JAAOIV010000002">
    <property type="protein sequence ID" value="NHN54787.1"/>
    <property type="molecule type" value="Genomic_DNA"/>
</dbReference>
<comment type="similarity">
    <text evidence="1">Belongs to the peptidase S58 family.</text>
</comment>
<dbReference type="CDD" id="cd02252">
    <property type="entry name" value="nylC_like"/>
    <property type="match status" value="1"/>
</dbReference>
<dbReference type="AlphaFoldDB" id="A0A967AYJ5"/>
<reference evidence="2" key="1">
    <citation type="submission" date="2020-03" db="EMBL/GenBank/DDBJ databases">
        <title>Draft sequencing of Calidifontibacter sp. DB0510.</title>
        <authorList>
            <person name="Kim D.-U."/>
        </authorList>
    </citation>
    <scope>NUCLEOTIDE SEQUENCE</scope>
    <source>
        <strain evidence="2">DB0510</strain>
    </source>
</reference>
<gene>
    <name evidence="2" type="ORF">G9U51_03190</name>
</gene>
<dbReference type="Gene3D" id="3.60.70.12">
    <property type="entry name" value="L-amino peptidase D-ALA esterase/amidase"/>
    <property type="match status" value="1"/>
</dbReference>